<dbReference type="EMBL" id="JANPWB010000012">
    <property type="protein sequence ID" value="KAJ1118123.1"/>
    <property type="molecule type" value="Genomic_DNA"/>
</dbReference>
<protein>
    <recommendedName>
        <fullName evidence="4">Secreted protein</fullName>
    </recommendedName>
</protein>
<gene>
    <name evidence="2" type="ORF">NDU88_006318</name>
</gene>
<evidence type="ECO:0000313" key="3">
    <source>
        <dbReference type="Proteomes" id="UP001066276"/>
    </source>
</evidence>
<evidence type="ECO:0000256" key="1">
    <source>
        <dbReference type="SAM" id="SignalP"/>
    </source>
</evidence>
<accession>A0AAV7NXS0</accession>
<evidence type="ECO:0008006" key="4">
    <source>
        <dbReference type="Google" id="ProtNLM"/>
    </source>
</evidence>
<keyword evidence="1" id="KW-0732">Signal</keyword>
<dbReference type="AlphaFoldDB" id="A0AAV7NXS0"/>
<feature type="chain" id="PRO_5043339139" description="Secreted protein" evidence="1">
    <location>
        <begin position="20"/>
        <end position="80"/>
    </location>
</feature>
<dbReference type="Proteomes" id="UP001066276">
    <property type="component" value="Chromosome 8"/>
</dbReference>
<reference evidence="2" key="1">
    <citation type="journal article" date="2022" name="bioRxiv">
        <title>Sequencing and chromosome-scale assembly of the giantPleurodeles waltlgenome.</title>
        <authorList>
            <person name="Brown T."/>
            <person name="Elewa A."/>
            <person name="Iarovenko S."/>
            <person name="Subramanian E."/>
            <person name="Araus A.J."/>
            <person name="Petzold A."/>
            <person name="Susuki M."/>
            <person name="Suzuki K.-i.T."/>
            <person name="Hayashi T."/>
            <person name="Toyoda A."/>
            <person name="Oliveira C."/>
            <person name="Osipova E."/>
            <person name="Leigh N.D."/>
            <person name="Simon A."/>
            <person name="Yun M.H."/>
        </authorList>
    </citation>
    <scope>NUCLEOTIDE SEQUENCE</scope>
    <source>
        <strain evidence="2">20211129_DDA</strain>
        <tissue evidence="2">Liver</tissue>
    </source>
</reference>
<name>A0AAV7NXS0_PLEWA</name>
<comment type="caution">
    <text evidence="2">The sequence shown here is derived from an EMBL/GenBank/DDBJ whole genome shotgun (WGS) entry which is preliminary data.</text>
</comment>
<organism evidence="2 3">
    <name type="scientific">Pleurodeles waltl</name>
    <name type="common">Iberian ribbed newt</name>
    <dbReference type="NCBI Taxonomy" id="8319"/>
    <lineage>
        <taxon>Eukaryota</taxon>
        <taxon>Metazoa</taxon>
        <taxon>Chordata</taxon>
        <taxon>Craniata</taxon>
        <taxon>Vertebrata</taxon>
        <taxon>Euteleostomi</taxon>
        <taxon>Amphibia</taxon>
        <taxon>Batrachia</taxon>
        <taxon>Caudata</taxon>
        <taxon>Salamandroidea</taxon>
        <taxon>Salamandridae</taxon>
        <taxon>Pleurodelinae</taxon>
        <taxon>Pleurodeles</taxon>
    </lineage>
</organism>
<proteinExistence type="predicted"/>
<evidence type="ECO:0000313" key="2">
    <source>
        <dbReference type="EMBL" id="KAJ1118123.1"/>
    </source>
</evidence>
<sequence>MLSARLVCCLGTLASPVVALSSRPASRACWANSRHLRGYHLTRVRPISPPNYAKKGGAEELVDGKMAHVFSTWQSLVEDN</sequence>
<keyword evidence="3" id="KW-1185">Reference proteome</keyword>
<feature type="signal peptide" evidence="1">
    <location>
        <begin position="1"/>
        <end position="19"/>
    </location>
</feature>